<keyword evidence="3" id="KW-1185">Reference proteome</keyword>
<gene>
    <name evidence="2" type="ORF">AWW68_06095</name>
</gene>
<name>A0A150XI06_9BACT</name>
<proteinExistence type="predicted"/>
<feature type="chain" id="PRO_5007574717" description="Secreted protein" evidence="1">
    <location>
        <begin position="25"/>
        <end position="95"/>
    </location>
</feature>
<dbReference type="Proteomes" id="UP000075606">
    <property type="component" value="Unassembled WGS sequence"/>
</dbReference>
<sequence>MKKLLSITLSIALVIIFSINTSNSEEYDTDWLVGTSMARSMYFGGNGGLLGIINFQNCCAPTSNDNACALNAQSDAEGCNSARMRDDLIQLRYVD</sequence>
<dbReference type="EMBL" id="LRPC01000001">
    <property type="protein sequence ID" value="KYG78336.1"/>
    <property type="molecule type" value="Genomic_DNA"/>
</dbReference>
<keyword evidence="1" id="KW-0732">Signal</keyword>
<dbReference type="STRING" id="333140.AWW68_06095"/>
<accession>A0A150XI06</accession>
<evidence type="ECO:0008006" key="4">
    <source>
        <dbReference type="Google" id="ProtNLM"/>
    </source>
</evidence>
<dbReference type="AlphaFoldDB" id="A0A150XI06"/>
<dbReference type="RefSeq" id="WP_068217888.1">
    <property type="nucleotide sequence ID" value="NZ_LRPC01000001.1"/>
</dbReference>
<comment type="caution">
    <text evidence="2">The sequence shown here is derived from an EMBL/GenBank/DDBJ whole genome shotgun (WGS) entry which is preliminary data.</text>
</comment>
<organism evidence="2 3">
    <name type="scientific">Roseivirga spongicola</name>
    <dbReference type="NCBI Taxonomy" id="333140"/>
    <lineage>
        <taxon>Bacteria</taxon>
        <taxon>Pseudomonadati</taxon>
        <taxon>Bacteroidota</taxon>
        <taxon>Cytophagia</taxon>
        <taxon>Cytophagales</taxon>
        <taxon>Roseivirgaceae</taxon>
        <taxon>Roseivirga</taxon>
    </lineage>
</organism>
<reference evidence="2 3" key="1">
    <citation type="submission" date="2016-01" db="EMBL/GenBank/DDBJ databases">
        <title>Genome sequencing of Roseivirga spongicola UST030701-084.</title>
        <authorList>
            <person name="Selvaratnam C."/>
            <person name="Thevarajoo S."/>
            <person name="Goh K.M."/>
            <person name="Ee R."/>
            <person name="Chan K.-G."/>
            <person name="Chong C.S."/>
        </authorList>
    </citation>
    <scope>NUCLEOTIDE SEQUENCE [LARGE SCALE GENOMIC DNA]</scope>
    <source>
        <strain evidence="2 3">UST030701-084</strain>
    </source>
</reference>
<evidence type="ECO:0000313" key="2">
    <source>
        <dbReference type="EMBL" id="KYG78336.1"/>
    </source>
</evidence>
<evidence type="ECO:0000256" key="1">
    <source>
        <dbReference type="SAM" id="SignalP"/>
    </source>
</evidence>
<evidence type="ECO:0000313" key="3">
    <source>
        <dbReference type="Proteomes" id="UP000075606"/>
    </source>
</evidence>
<feature type="signal peptide" evidence="1">
    <location>
        <begin position="1"/>
        <end position="24"/>
    </location>
</feature>
<protein>
    <recommendedName>
        <fullName evidence="4">Secreted protein</fullName>
    </recommendedName>
</protein>